<accession>X1CVU1</accession>
<reference evidence="4" key="1">
    <citation type="journal article" date="2014" name="Front. Microbiol.">
        <title>High frequency of phylogenetically diverse reductive dehalogenase-homologous genes in deep subseafloor sedimentary metagenomes.</title>
        <authorList>
            <person name="Kawai M."/>
            <person name="Futagami T."/>
            <person name="Toyoda A."/>
            <person name="Takaki Y."/>
            <person name="Nishi S."/>
            <person name="Hori S."/>
            <person name="Arai W."/>
            <person name="Tsubouchi T."/>
            <person name="Morono Y."/>
            <person name="Uchiyama I."/>
            <person name="Ito T."/>
            <person name="Fujiyama A."/>
            <person name="Inagaki F."/>
            <person name="Takami H."/>
        </authorList>
    </citation>
    <scope>NUCLEOTIDE SEQUENCE</scope>
    <source>
        <strain evidence="4">Expedition CK06-06</strain>
    </source>
</reference>
<dbReference type="PANTHER" id="PTHR43730">
    <property type="entry name" value="BETA-MANNOSIDASE"/>
    <property type="match status" value="1"/>
</dbReference>
<dbReference type="AlphaFoldDB" id="X1CVU1"/>
<dbReference type="SUPFAM" id="SSF49785">
    <property type="entry name" value="Galactose-binding domain-like"/>
    <property type="match status" value="1"/>
</dbReference>
<evidence type="ECO:0000259" key="3">
    <source>
        <dbReference type="Pfam" id="PF22666"/>
    </source>
</evidence>
<evidence type="ECO:0000313" key="4">
    <source>
        <dbReference type="EMBL" id="GAG88311.1"/>
    </source>
</evidence>
<feature type="non-terminal residue" evidence="4">
    <location>
        <position position="118"/>
    </location>
</feature>
<dbReference type="InterPro" id="IPR008979">
    <property type="entry name" value="Galactose-bd-like_sf"/>
</dbReference>
<dbReference type="InterPro" id="IPR054593">
    <property type="entry name" value="Beta-mannosidase-like_N2"/>
</dbReference>
<dbReference type="GO" id="GO:0004567">
    <property type="term" value="F:beta-mannosidase activity"/>
    <property type="evidence" value="ECO:0007669"/>
    <property type="project" value="TreeGrafter"/>
</dbReference>
<name>X1CVU1_9ZZZZ</name>
<dbReference type="EMBL" id="BART01016975">
    <property type="protein sequence ID" value="GAG88311.1"/>
    <property type="molecule type" value="Genomic_DNA"/>
</dbReference>
<sequence length="118" mass="14128">MEKVNFLPLNDNWYLINKRKSIEIPAEVPGSVFEALLDNDIIEDPFYGLREHKVSWVYESDWVYETEFDVEPSFLEHKIILLRFYGLDTISEIILNEEHLGFTNNMFTRYDYEVKSKL</sequence>
<evidence type="ECO:0000256" key="2">
    <source>
        <dbReference type="ARBA" id="ARBA00023295"/>
    </source>
</evidence>
<keyword evidence="1" id="KW-0378">Hydrolase</keyword>
<feature type="domain" description="Beta-mannosidase-like galactose-binding" evidence="3">
    <location>
        <begin position="13"/>
        <end position="118"/>
    </location>
</feature>
<comment type="caution">
    <text evidence="4">The sequence shown here is derived from an EMBL/GenBank/DDBJ whole genome shotgun (WGS) entry which is preliminary data.</text>
</comment>
<evidence type="ECO:0000256" key="1">
    <source>
        <dbReference type="ARBA" id="ARBA00022801"/>
    </source>
</evidence>
<dbReference type="InterPro" id="IPR050887">
    <property type="entry name" value="Beta-mannosidase_GH2"/>
</dbReference>
<dbReference type="Pfam" id="PF22666">
    <property type="entry name" value="Glyco_hydro_2_N2"/>
    <property type="match status" value="1"/>
</dbReference>
<dbReference type="Gene3D" id="2.60.120.260">
    <property type="entry name" value="Galactose-binding domain-like"/>
    <property type="match status" value="1"/>
</dbReference>
<proteinExistence type="predicted"/>
<organism evidence="4">
    <name type="scientific">marine sediment metagenome</name>
    <dbReference type="NCBI Taxonomy" id="412755"/>
    <lineage>
        <taxon>unclassified sequences</taxon>
        <taxon>metagenomes</taxon>
        <taxon>ecological metagenomes</taxon>
    </lineage>
</organism>
<keyword evidence="2" id="KW-0326">Glycosidase</keyword>
<dbReference type="PANTHER" id="PTHR43730:SF1">
    <property type="entry name" value="BETA-MANNOSIDASE"/>
    <property type="match status" value="1"/>
</dbReference>
<dbReference type="GO" id="GO:0006516">
    <property type="term" value="P:glycoprotein catabolic process"/>
    <property type="evidence" value="ECO:0007669"/>
    <property type="project" value="TreeGrafter"/>
</dbReference>
<protein>
    <recommendedName>
        <fullName evidence="3">Beta-mannosidase-like galactose-binding domain-containing protein</fullName>
    </recommendedName>
</protein>
<gene>
    <name evidence="4" type="ORF">S01H4_32469</name>
</gene>